<evidence type="ECO:0000313" key="2">
    <source>
        <dbReference type="EMBL" id="RHA01156.1"/>
    </source>
</evidence>
<organism evidence="2 3">
    <name type="scientific">Dorea formicigenerans</name>
    <dbReference type="NCBI Taxonomy" id="39486"/>
    <lineage>
        <taxon>Bacteria</taxon>
        <taxon>Bacillati</taxon>
        <taxon>Bacillota</taxon>
        <taxon>Clostridia</taxon>
        <taxon>Lachnospirales</taxon>
        <taxon>Lachnospiraceae</taxon>
        <taxon>Dorea</taxon>
    </lineage>
</organism>
<gene>
    <name evidence="2" type="ORF">DW957_03850</name>
</gene>
<feature type="signal peptide" evidence="1">
    <location>
        <begin position="1"/>
        <end position="24"/>
    </location>
</feature>
<dbReference type="Proteomes" id="UP000284962">
    <property type="component" value="Unassembled WGS sequence"/>
</dbReference>
<protein>
    <submittedName>
        <fullName evidence="2">Uncharacterized protein</fullName>
    </submittedName>
</protein>
<accession>A0A413QMA7</accession>
<name>A0A413QMA7_9FIRM</name>
<comment type="caution">
    <text evidence="2">The sequence shown here is derived from an EMBL/GenBank/DDBJ whole genome shotgun (WGS) entry which is preliminary data.</text>
</comment>
<evidence type="ECO:0000313" key="3">
    <source>
        <dbReference type="Proteomes" id="UP000284962"/>
    </source>
</evidence>
<dbReference type="InterPro" id="IPR008979">
    <property type="entry name" value="Galactose-bd-like_sf"/>
</dbReference>
<sequence length="155" mass="16522">MKRKISFMMVLVLLCTMFVVPVSAAEVSNISDEGISVAATTGTTYFSKTTTKLNSLNGLEASSLLSSGTCLGNTRNITSVTVNCRVSRGSSRYILKVTSPSGTVATKTCGTTSTTYTFTEFRNEDPDGKWTVSIASQGVVTTVTGTLKVNYSYSY</sequence>
<feature type="chain" id="PRO_5019150728" evidence="1">
    <location>
        <begin position="25"/>
        <end position="155"/>
    </location>
</feature>
<dbReference type="AlphaFoldDB" id="A0A413QMA7"/>
<evidence type="ECO:0000256" key="1">
    <source>
        <dbReference type="SAM" id="SignalP"/>
    </source>
</evidence>
<dbReference type="SUPFAM" id="SSF49785">
    <property type="entry name" value="Galactose-binding domain-like"/>
    <property type="match status" value="1"/>
</dbReference>
<dbReference type="EMBL" id="QSEW01000003">
    <property type="protein sequence ID" value="RHA01156.1"/>
    <property type="molecule type" value="Genomic_DNA"/>
</dbReference>
<reference evidence="2 3" key="1">
    <citation type="submission" date="2018-08" db="EMBL/GenBank/DDBJ databases">
        <title>A genome reference for cultivated species of the human gut microbiota.</title>
        <authorList>
            <person name="Zou Y."/>
            <person name="Xue W."/>
            <person name="Luo G."/>
        </authorList>
    </citation>
    <scope>NUCLEOTIDE SEQUENCE [LARGE SCALE GENOMIC DNA]</scope>
    <source>
        <strain evidence="2 3">AM46-16</strain>
    </source>
</reference>
<keyword evidence="1" id="KW-0732">Signal</keyword>
<proteinExistence type="predicted"/>